<dbReference type="Proteomes" id="UP001500220">
    <property type="component" value="Unassembled WGS sequence"/>
</dbReference>
<sequence length="114" mass="12353">MLGNARPPTGHIERNPDQVALGGSPPQRQVPPKTANARDGSGWLDMATLLAVTPEPSTGERRAVPEPVLLYELICLALLLHRPGGARPDTHCDQCGKPWPCSQVRLACRLREGF</sequence>
<proteinExistence type="predicted"/>
<accession>A0A917JJ79</accession>
<dbReference type="EMBL" id="BAAAHC010000024">
    <property type="protein sequence ID" value="GAA0538631.1"/>
    <property type="molecule type" value="Genomic_DNA"/>
</dbReference>
<keyword evidence="5" id="KW-1185">Reference proteome</keyword>
<evidence type="ECO:0000313" key="4">
    <source>
        <dbReference type="Proteomes" id="UP000597989"/>
    </source>
</evidence>
<organism evidence="3 4">
    <name type="scientific">Saccharopolyspora thermophila</name>
    <dbReference type="NCBI Taxonomy" id="89367"/>
    <lineage>
        <taxon>Bacteria</taxon>
        <taxon>Bacillati</taxon>
        <taxon>Actinomycetota</taxon>
        <taxon>Actinomycetes</taxon>
        <taxon>Pseudonocardiales</taxon>
        <taxon>Pseudonocardiaceae</taxon>
        <taxon>Saccharopolyspora</taxon>
    </lineage>
</organism>
<reference evidence="3" key="3">
    <citation type="submission" date="2020-09" db="EMBL/GenBank/DDBJ databases">
        <authorList>
            <person name="Sun Q."/>
            <person name="Zhou Y."/>
        </authorList>
    </citation>
    <scope>NUCLEOTIDE SEQUENCE</scope>
    <source>
        <strain evidence="3">CGMCC 4.7206</strain>
    </source>
</reference>
<dbReference type="AlphaFoldDB" id="A0A917JJ79"/>
<evidence type="ECO:0000313" key="3">
    <source>
        <dbReference type="EMBL" id="GGI71476.1"/>
    </source>
</evidence>
<protein>
    <submittedName>
        <fullName evidence="3">Uncharacterized protein</fullName>
    </submittedName>
</protein>
<evidence type="ECO:0000313" key="5">
    <source>
        <dbReference type="Proteomes" id="UP001500220"/>
    </source>
</evidence>
<dbReference type="Proteomes" id="UP000597989">
    <property type="component" value="Unassembled WGS sequence"/>
</dbReference>
<reference evidence="2 5" key="2">
    <citation type="journal article" date="2019" name="Int. J. Syst. Evol. Microbiol.">
        <title>The Global Catalogue of Microorganisms (GCM) 10K type strain sequencing project: providing services to taxonomists for standard genome sequencing and annotation.</title>
        <authorList>
            <consortium name="The Broad Institute Genomics Platform"/>
            <consortium name="The Broad Institute Genome Sequencing Center for Infectious Disease"/>
            <person name="Wu L."/>
            <person name="Ma J."/>
        </authorList>
    </citation>
    <scope>NUCLEOTIDE SEQUENCE [LARGE SCALE GENOMIC DNA]</scope>
    <source>
        <strain evidence="2 5">JCM 10664</strain>
    </source>
</reference>
<reference evidence="2" key="4">
    <citation type="submission" date="2023-12" db="EMBL/GenBank/DDBJ databases">
        <authorList>
            <person name="Sun Q."/>
            <person name="Inoue M."/>
        </authorList>
    </citation>
    <scope>NUCLEOTIDE SEQUENCE</scope>
    <source>
        <strain evidence="2">JCM 10664</strain>
    </source>
</reference>
<comment type="caution">
    <text evidence="3">The sequence shown here is derived from an EMBL/GenBank/DDBJ whole genome shotgun (WGS) entry which is preliminary data.</text>
</comment>
<gene>
    <name evidence="2" type="ORF">GCM10009545_46610</name>
    <name evidence="3" type="ORF">GCM10011581_05690</name>
</gene>
<reference evidence="3 4" key="1">
    <citation type="journal article" date="2014" name="Int. J. Syst. Evol. Microbiol.">
        <title>Complete genome sequence of Corynebacterium casei LMG S-19264T (=DSM 44701T), isolated from a smear-ripened cheese.</title>
        <authorList>
            <consortium name="US DOE Joint Genome Institute (JGI-PGF)"/>
            <person name="Walter F."/>
            <person name="Albersmeier A."/>
            <person name="Kalinowski J."/>
            <person name="Ruckert C."/>
        </authorList>
    </citation>
    <scope>NUCLEOTIDE SEQUENCE [LARGE SCALE GENOMIC DNA]</scope>
    <source>
        <strain evidence="3 4">CGMCC 4.7206</strain>
    </source>
</reference>
<evidence type="ECO:0000313" key="2">
    <source>
        <dbReference type="EMBL" id="GAA0538631.1"/>
    </source>
</evidence>
<evidence type="ECO:0000256" key="1">
    <source>
        <dbReference type="SAM" id="MobiDB-lite"/>
    </source>
</evidence>
<dbReference type="EMBL" id="BMMT01000001">
    <property type="protein sequence ID" value="GGI71476.1"/>
    <property type="molecule type" value="Genomic_DNA"/>
</dbReference>
<name>A0A917JJ79_9PSEU</name>
<feature type="region of interest" description="Disordered" evidence="1">
    <location>
        <begin position="1"/>
        <end position="40"/>
    </location>
</feature>